<feature type="region of interest" description="Disordered" evidence="2">
    <location>
        <begin position="1"/>
        <end position="22"/>
    </location>
</feature>
<dbReference type="PANTHER" id="PTHR12756">
    <property type="entry name" value="CYTOSOLIC CARBOXYPEPTIDASE"/>
    <property type="match status" value="1"/>
</dbReference>
<protein>
    <recommendedName>
        <fullName evidence="5">Cytosolic carboxypeptidase N-terminal domain-containing protein</fullName>
    </recommendedName>
</protein>
<comment type="caution">
    <text evidence="3">The sequence shown here is derived from an EMBL/GenBank/DDBJ whole genome shotgun (WGS) entry which is preliminary data.</text>
</comment>
<feature type="region of interest" description="Disordered" evidence="2">
    <location>
        <begin position="734"/>
        <end position="773"/>
    </location>
</feature>
<dbReference type="Proteomes" id="UP001239994">
    <property type="component" value="Unassembled WGS sequence"/>
</dbReference>
<accession>A0AAD8ZPJ9</accession>
<evidence type="ECO:0000256" key="2">
    <source>
        <dbReference type="SAM" id="MobiDB-lite"/>
    </source>
</evidence>
<proteinExistence type="predicted"/>
<evidence type="ECO:0008006" key="5">
    <source>
        <dbReference type="Google" id="ProtNLM"/>
    </source>
</evidence>
<feature type="compositionally biased region" description="Basic and acidic residues" evidence="2">
    <location>
        <begin position="734"/>
        <end position="753"/>
    </location>
</feature>
<dbReference type="PANTHER" id="PTHR12756:SF9">
    <property type="entry name" value="CYTOSOLIC CARBOXYPEPTIDASE 6"/>
    <property type="match status" value="1"/>
</dbReference>
<evidence type="ECO:0000256" key="1">
    <source>
        <dbReference type="ARBA" id="ARBA00001947"/>
    </source>
</evidence>
<dbReference type="AlphaFoldDB" id="A0AAD8ZPJ9"/>
<feature type="compositionally biased region" description="Basic and acidic residues" evidence="2">
    <location>
        <begin position="13"/>
        <end position="22"/>
    </location>
</feature>
<name>A0AAD8ZPJ9_9TELE</name>
<sequence length="808" mass="89838">MRSASRAPPALRGKAERKMEEKSRDLDAVCFAGSEAGGDDALVGNVSKLTVTPPGHTGAPRKGHLTFDACFESVEASPASCTHDLRMLRCSQRAPLHRLSLRSILVFPNSLQANQGRAGRDLVVRVVPSQVYTCNNTGKIVCHELWYVCPVSVSVRIVVMCGPVRNLGRVDYISEFEFDLFIRPDTCNPRFRVWFNFTVEHIRETQFQQAERLVAGTGKHGVRTELPPDAHVRPRRLVTTLNPLTGPRGNKESQARASAAGAEFKGHRSLLPASPELHAATGTTADVSFVLFGEEVNAALLANPSTESKTSQLSPDSGTTQMRRNVELAMVGQPSHPFIMPPDCLSLSDRKECCRPPLCAAATWNAELRPATGVVPLAPPDHLQPADLQSAGIRSARPCRAVSAAPRFCESRFRAVPHQQGSVEEWEKPSSGLRASSLLGFVRRRAGFPVALRKPSQARSSVETWDGNDWTLSSLSGMTLGNMVNVNAENAHQAEQRLPSKNVYYYRCPDHRRNYVMSFAFCFDREDDVYQFAYCYPYTYSRLQHHLASLEHRNLEYLKREQLGLSVVSGCYNLNRLKDLQALTGSVAMRLVSTKTELVSEARWKGQGQMRKSFPSPYARPDVIPVFFTESAMSRPLPRPSSIAPLTRRYAARLANALLLTDQDADCSASTTRDPSLTAGCLFHISGVVKRWPLPGSPRPALYREQWALQDTIQVLYCTRRLLYQQQGYHLADIEGHNEPEMEQRKESGRQREGAAQTPPGRGAPEGHGGHWKSFRQLFNYPCARSLHRCRGDAPPPRQQAEPHCDAR</sequence>
<organism evidence="3 4">
    <name type="scientific">Electrophorus voltai</name>
    <dbReference type="NCBI Taxonomy" id="2609070"/>
    <lineage>
        <taxon>Eukaryota</taxon>
        <taxon>Metazoa</taxon>
        <taxon>Chordata</taxon>
        <taxon>Craniata</taxon>
        <taxon>Vertebrata</taxon>
        <taxon>Euteleostomi</taxon>
        <taxon>Actinopterygii</taxon>
        <taxon>Neopterygii</taxon>
        <taxon>Teleostei</taxon>
        <taxon>Ostariophysi</taxon>
        <taxon>Gymnotiformes</taxon>
        <taxon>Gymnotoidei</taxon>
        <taxon>Gymnotidae</taxon>
        <taxon>Electrophorus</taxon>
    </lineage>
</organism>
<keyword evidence="4" id="KW-1185">Reference proteome</keyword>
<comment type="cofactor">
    <cofactor evidence="1">
        <name>Zn(2+)</name>
        <dbReference type="ChEBI" id="CHEBI:29105"/>
    </cofactor>
</comment>
<reference evidence="3" key="1">
    <citation type="submission" date="2023-03" db="EMBL/GenBank/DDBJ databases">
        <title>Electrophorus voltai genome.</title>
        <authorList>
            <person name="Bian C."/>
        </authorList>
    </citation>
    <scope>NUCLEOTIDE SEQUENCE</scope>
    <source>
        <strain evidence="3">CB-2022</strain>
        <tissue evidence="3">Muscle</tissue>
    </source>
</reference>
<gene>
    <name evidence="3" type="ORF">P4O66_022889</name>
</gene>
<feature type="region of interest" description="Disordered" evidence="2">
    <location>
        <begin position="240"/>
        <end position="264"/>
    </location>
</feature>
<dbReference type="EMBL" id="JAROKS010000009">
    <property type="protein sequence ID" value="KAK1801200.1"/>
    <property type="molecule type" value="Genomic_DNA"/>
</dbReference>
<evidence type="ECO:0000313" key="4">
    <source>
        <dbReference type="Proteomes" id="UP001239994"/>
    </source>
</evidence>
<dbReference type="Gene3D" id="2.60.40.3120">
    <property type="match status" value="1"/>
</dbReference>
<dbReference type="InterPro" id="IPR050821">
    <property type="entry name" value="Cytosolic_carboxypeptidase"/>
</dbReference>
<evidence type="ECO:0000313" key="3">
    <source>
        <dbReference type="EMBL" id="KAK1801200.1"/>
    </source>
</evidence>